<sequence length="82" mass="9367">MADVYCQAIRKALSYTITAPSKCWLNLIVQFMRIMMQDHSFAAIDPKLTGCACLLSINSSRPYYSQDYLGDLLASRKTRQIR</sequence>
<dbReference type="InParanoid" id="A0A0E0S0X4"/>
<gene>
    <name evidence="1" type="ORF">FGRAMPH1_01T10693</name>
</gene>
<proteinExistence type="predicted"/>
<protein>
    <submittedName>
        <fullName evidence="1">Chromosome 2, complete genome</fullName>
    </submittedName>
</protein>
<reference evidence="2" key="5">
    <citation type="submission" date="2017-01" db="UniProtKB">
        <authorList>
            <consortium name="EnsemblFungi"/>
        </authorList>
    </citation>
    <scope>IDENTIFICATION</scope>
    <source>
        <strain evidence="2">PH-1 / ATCC MYA-4620 / FGSC 9075 / NRRL 31084</strain>
    </source>
</reference>
<accession>A0A0E0S0X4</accession>
<reference key="3">
    <citation type="submission" date="2014-02" db="EMBL/GenBank/DDBJ databases">
        <title>A revised Fusarium graminearum genomic reference sequence using whole shotgun re-sequencing.</title>
        <authorList>
            <person name="King R."/>
            <person name="Urban M."/>
            <person name="Hassani-Pak K."/>
            <person name="Hammond-Kosack K."/>
        </authorList>
    </citation>
    <scope>NUCLEOTIDE SEQUENCE</scope>
    <source>
        <strain>PH-1</strain>
    </source>
</reference>
<name>A0A0E0S0X4_GIBZE</name>
<evidence type="ECO:0000313" key="1">
    <source>
        <dbReference type="EMBL" id="CEF77149.1"/>
    </source>
</evidence>
<reference evidence="1 3" key="4">
    <citation type="journal article" date="2015" name="BMC Genomics">
        <title>The completed genome sequence of the pathogenic ascomycete fungus Fusarium graminearum.</title>
        <authorList>
            <person name="King R."/>
            <person name="Urban M."/>
            <person name="Hammond-Kosack M.C."/>
            <person name="Hassani-Pak K."/>
            <person name="Hammond-Kosack K.E."/>
        </authorList>
    </citation>
    <scope>NUCLEOTIDE SEQUENCE [LARGE SCALE GENOMIC DNA]</scope>
    <source>
        <strain evidence="3">ATCC MYA-4620 / CBS 123657 / FGSC 9075 / NRRL 31084 / PH-1</strain>
        <strain evidence="1">PH-1</strain>
    </source>
</reference>
<dbReference type="EMBL" id="HG970333">
    <property type="protein sequence ID" value="CEF77149.1"/>
    <property type="molecule type" value="Genomic_DNA"/>
</dbReference>
<dbReference type="AlphaFoldDB" id="A0A0E0S0X4"/>
<evidence type="ECO:0000313" key="3">
    <source>
        <dbReference type="Proteomes" id="UP000070720"/>
    </source>
</evidence>
<reference evidence="2 3" key="2">
    <citation type="journal article" date="2010" name="Nature">
        <title>Comparative genomics reveals mobile pathogenicity chromosomes in Fusarium.</title>
        <authorList>
            <person name="Ma L.J."/>
            <person name="van der Does H.C."/>
            <person name="Borkovich K.A."/>
            <person name="Coleman J.J."/>
            <person name="Daboussi M.J."/>
            <person name="Di Pietro A."/>
            <person name="Dufresne M."/>
            <person name="Freitag M."/>
            <person name="Grabherr M."/>
            <person name="Henrissat B."/>
            <person name="Houterman P.M."/>
            <person name="Kang S."/>
            <person name="Shim W.B."/>
            <person name="Woloshuk C."/>
            <person name="Xie X."/>
            <person name="Xu J.R."/>
            <person name="Antoniw J."/>
            <person name="Baker S.E."/>
            <person name="Bluhm B.H."/>
            <person name="Breakspear A."/>
            <person name="Brown D.W."/>
            <person name="Butchko R.A."/>
            <person name="Chapman S."/>
            <person name="Coulson R."/>
            <person name="Coutinho P.M."/>
            <person name="Danchin E.G."/>
            <person name="Diener A."/>
            <person name="Gale L.R."/>
            <person name="Gardiner D.M."/>
            <person name="Goff S."/>
            <person name="Hammond-Kosack K.E."/>
            <person name="Hilburn K."/>
            <person name="Hua-Van A."/>
            <person name="Jonkers W."/>
            <person name="Kazan K."/>
            <person name="Kodira C.D."/>
            <person name="Koehrsen M."/>
            <person name="Kumar L."/>
            <person name="Lee Y.H."/>
            <person name="Li L."/>
            <person name="Manners J.M."/>
            <person name="Miranda-Saavedra D."/>
            <person name="Mukherjee M."/>
            <person name="Park G."/>
            <person name="Park J."/>
            <person name="Park S.Y."/>
            <person name="Proctor R.H."/>
            <person name="Regev A."/>
            <person name="Ruiz-Roldan M.C."/>
            <person name="Sain D."/>
            <person name="Sakthikumar S."/>
            <person name="Sykes S."/>
            <person name="Schwartz D.C."/>
            <person name="Turgeon B.G."/>
            <person name="Wapinski I."/>
            <person name="Yoder O."/>
            <person name="Young S."/>
            <person name="Zeng Q."/>
            <person name="Zhou S."/>
            <person name="Galagan J."/>
            <person name="Cuomo C.A."/>
            <person name="Kistler H.C."/>
            <person name="Rep M."/>
        </authorList>
    </citation>
    <scope>GENOME REANNOTATION</scope>
    <source>
        <strain evidence="3">ATCC MYA-4620 / CBS 123657 / FGSC 9075 / NRRL 31084 / PH-1</strain>
        <strain evidence="2">PH-1 / ATCC MYA-4620 / FGSC 9075 / NRRL 31084</strain>
    </source>
</reference>
<organism evidence="2">
    <name type="scientific">Gibberella zeae (strain ATCC MYA-4620 / CBS 123657 / FGSC 9075 / NRRL 31084 / PH-1)</name>
    <name type="common">Wheat head blight fungus</name>
    <name type="synonym">Fusarium graminearum</name>
    <dbReference type="NCBI Taxonomy" id="229533"/>
    <lineage>
        <taxon>Eukaryota</taxon>
        <taxon>Fungi</taxon>
        <taxon>Dikarya</taxon>
        <taxon>Ascomycota</taxon>
        <taxon>Pezizomycotina</taxon>
        <taxon>Sordariomycetes</taxon>
        <taxon>Hypocreomycetidae</taxon>
        <taxon>Hypocreales</taxon>
        <taxon>Nectriaceae</taxon>
        <taxon>Fusarium</taxon>
    </lineage>
</organism>
<dbReference type="Proteomes" id="UP000070720">
    <property type="component" value="Chromosome 2"/>
</dbReference>
<evidence type="ECO:0000313" key="2">
    <source>
        <dbReference type="EnsemblFungi" id="CEF77149"/>
    </source>
</evidence>
<keyword evidence="3" id="KW-1185">Reference proteome</keyword>
<reference evidence="2 3" key="1">
    <citation type="journal article" date="2007" name="Science">
        <title>The Fusarium graminearum genome reveals a link between localized polymorphism and pathogen specialization.</title>
        <authorList>
            <person name="Cuomo C.A."/>
            <person name="Gueldener U."/>
            <person name="Xu J.-R."/>
            <person name="Trail F."/>
            <person name="Turgeon B.G."/>
            <person name="Di Pietro A."/>
            <person name="Walton J.D."/>
            <person name="Ma L.-J."/>
            <person name="Baker S.E."/>
            <person name="Rep M."/>
            <person name="Adam G."/>
            <person name="Antoniw J."/>
            <person name="Baldwin T."/>
            <person name="Calvo S.E."/>
            <person name="Chang Y.-L."/>
            <person name="DeCaprio D."/>
            <person name="Gale L.R."/>
            <person name="Gnerre S."/>
            <person name="Goswami R.S."/>
            <person name="Hammond-Kosack K."/>
            <person name="Harris L.J."/>
            <person name="Hilburn K."/>
            <person name="Kennell J.C."/>
            <person name="Kroken S."/>
            <person name="Magnuson J.K."/>
            <person name="Mannhaupt G."/>
            <person name="Mauceli E.W."/>
            <person name="Mewes H.-W."/>
            <person name="Mitterbauer R."/>
            <person name="Muehlbauer G."/>
            <person name="Muensterkoetter M."/>
            <person name="Nelson D."/>
            <person name="O'Donnell K."/>
            <person name="Ouellet T."/>
            <person name="Qi W."/>
            <person name="Quesneville H."/>
            <person name="Roncero M.I.G."/>
            <person name="Seong K.-Y."/>
            <person name="Tetko I.V."/>
            <person name="Urban M."/>
            <person name="Waalwijk C."/>
            <person name="Ward T.J."/>
            <person name="Yao J."/>
            <person name="Birren B.W."/>
            <person name="Kistler H.C."/>
        </authorList>
    </citation>
    <scope>NUCLEOTIDE SEQUENCE [LARGE SCALE GENOMIC DNA]</scope>
    <source>
        <strain evidence="3">ATCC MYA-4620 / CBS 123657 / FGSC 9075 / NRRL 31084 / PH-1</strain>
        <strain evidence="2">PH-1 / ATCC MYA-4620 / FGSC 9075 / NRRL 31084</strain>
    </source>
</reference>
<dbReference type="EnsemblFungi" id="CEF77149">
    <property type="protein sequence ID" value="CEF77149"/>
    <property type="gene ID" value="FGRRES_15506"/>
</dbReference>
<dbReference type="VEuPathDB" id="FungiDB:FGRAMPH1_01G10693"/>